<dbReference type="GeneID" id="113205555"/>
<dbReference type="Proteomes" id="UP000504606">
    <property type="component" value="Unplaced"/>
</dbReference>
<dbReference type="SUPFAM" id="SSF50729">
    <property type="entry name" value="PH domain-like"/>
    <property type="match status" value="1"/>
</dbReference>
<evidence type="ECO:0000256" key="1">
    <source>
        <dbReference type="SAM" id="MobiDB-lite"/>
    </source>
</evidence>
<feature type="region of interest" description="Disordered" evidence="1">
    <location>
        <begin position="452"/>
        <end position="495"/>
    </location>
</feature>
<gene>
    <name evidence="3" type="primary">LOC113205555</name>
</gene>
<protein>
    <submittedName>
        <fullName evidence="3">Uncharacterized protein LOC113205555</fullName>
    </submittedName>
</protein>
<evidence type="ECO:0000313" key="2">
    <source>
        <dbReference type="Proteomes" id="UP000504606"/>
    </source>
</evidence>
<dbReference type="AlphaFoldDB" id="A0A6J1S714"/>
<organism evidence="2 3">
    <name type="scientific">Frankliniella occidentalis</name>
    <name type="common">Western flower thrips</name>
    <name type="synonym">Euthrips occidentalis</name>
    <dbReference type="NCBI Taxonomy" id="133901"/>
    <lineage>
        <taxon>Eukaryota</taxon>
        <taxon>Metazoa</taxon>
        <taxon>Ecdysozoa</taxon>
        <taxon>Arthropoda</taxon>
        <taxon>Hexapoda</taxon>
        <taxon>Insecta</taxon>
        <taxon>Pterygota</taxon>
        <taxon>Neoptera</taxon>
        <taxon>Paraneoptera</taxon>
        <taxon>Thysanoptera</taxon>
        <taxon>Terebrantia</taxon>
        <taxon>Thripoidea</taxon>
        <taxon>Thripidae</taxon>
        <taxon>Frankliniella</taxon>
    </lineage>
</organism>
<name>A0A6J1S714_FRAOC</name>
<keyword evidence="2" id="KW-1185">Reference proteome</keyword>
<dbReference type="Gene3D" id="2.30.29.30">
    <property type="entry name" value="Pleckstrin-homology domain (PH domain)/Phosphotyrosine-binding domain (PTB)"/>
    <property type="match status" value="1"/>
</dbReference>
<dbReference type="KEGG" id="foc:113205555"/>
<dbReference type="InterPro" id="IPR011993">
    <property type="entry name" value="PH-like_dom_sf"/>
</dbReference>
<proteinExistence type="predicted"/>
<accession>A0A6J1S714</accession>
<dbReference type="RefSeq" id="XP_026277004.1">
    <property type="nucleotide sequence ID" value="XM_026421219.2"/>
</dbReference>
<evidence type="ECO:0000313" key="3">
    <source>
        <dbReference type="RefSeq" id="XP_026277004.1"/>
    </source>
</evidence>
<reference evidence="3" key="1">
    <citation type="submission" date="2025-08" db="UniProtKB">
        <authorList>
            <consortium name="RefSeq"/>
        </authorList>
    </citation>
    <scope>IDENTIFICATION</scope>
    <source>
        <tissue evidence="3">Whole organism</tissue>
    </source>
</reference>
<dbReference type="OrthoDB" id="6077994at2759"/>
<sequence>MTKEKDAALGGLIAGYLDVKLPARSRRRRFGHWKSWRRHWVEARLVPDDNVVELVVSPARPGPEAGARVIRVPGGAGVSVCRTTSRSRSHAFVIATAGSEASAEMGGDVFLATRSEADTERWIVVLQAALSGRRAVVGVAPTSRVLSASSAASAASAALLRGRRLSRSEGDLLAANLGSIDLIPAGLGPGEVRREAANACKTSTLGRSPARTPQRQPFRLLYGRRRADTLRAEDIPDPNLLSTSPQSTSGSALSLLGGKIANGLISAGLGLMLSTPGGSEVEDNDNDVDNDVEEDVADMTTTMLPGVLAALALDRRRESAVSVASGIYEEILETSDGTPTVVIDRVYENAAFVQASNGHDSHYEDPALLFSPRLDANGKALPTPSIASPPPLPPRQNLTPLSELLTRTHTRGRVDADLAASTVDCNGYVQMGQVRTSARRLHAELQAASIGRRCLKTPSPTPDPVPPGAGEDEPTYLPMSPIRPLLLTDSRDKCN</sequence>